<reference evidence="3" key="1">
    <citation type="submission" date="2011-05" db="EMBL/GenBank/DDBJ databases">
        <title>Complete sequence of Desulfotomaculum kuznetsovii DSM 6115.</title>
        <authorList>
            <person name="Lucas S."/>
            <person name="Han J."/>
            <person name="Lapidus A."/>
            <person name="Cheng J.-F."/>
            <person name="Goodwin L."/>
            <person name="Pitluck S."/>
            <person name="Peters L."/>
            <person name="Mikhailova N."/>
            <person name="Lu M."/>
            <person name="Saunders E."/>
            <person name="Han C."/>
            <person name="Tapia R."/>
            <person name="Land M."/>
            <person name="Hauser L."/>
            <person name="Kyrpides N."/>
            <person name="Ivanova N."/>
            <person name="Pagani I."/>
            <person name="Nazina T."/>
            <person name="Ivanova A."/>
            <person name="Parshina S."/>
            <person name="Kuever J."/>
            <person name="Muyzer G."/>
            <person name="Plugge C."/>
            <person name="Stams A."/>
            <person name="Woyke T."/>
        </authorList>
    </citation>
    <scope>NUCLEOTIDE SEQUENCE [LARGE SCALE GENOMIC DNA]</scope>
    <source>
        <strain evidence="3">DSM 6115 / VKM B-1805 / 17</strain>
    </source>
</reference>
<evidence type="ECO:0008006" key="4">
    <source>
        <dbReference type="Google" id="ProtNLM"/>
    </source>
</evidence>
<dbReference type="InterPro" id="IPR027417">
    <property type="entry name" value="P-loop_NTPase"/>
</dbReference>
<dbReference type="GO" id="GO:0046872">
    <property type="term" value="F:metal ion binding"/>
    <property type="evidence" value="ECO:0007669"/>
    <property type="project" value="InterPro"/>
</dbReference>
<gene>
    <name evidence="2" type="ordered locus">Desku_0836</name>
</gene>
<proteinExistence type="predicted"/>
<feature type="region of interest" description="Disordered" evidence="1">
    <location>
        <begin position="255"/>
        <end position="276"/>
    </location>
</feature>
<dbReference type="KEGG" id="dku:Desku_0836"/>
<accession>A0AAU8PBH4</accession>
<dbReference type="Proteomes" id="UP000009229">
    <property type="component" value="Chromosome"/>
</dbReference>
<dbReference type="EMBL" id="CP002770">
    <property type="protein sequence ID" value="AEG14436.1"/>
    <property type="molecule type" value="Genomic_DNA"/>
</dbReference>
<dbReference type="InterPro" id="IPR036724">
    <property type="entry name" value="Cobalamin-bd_sf"/>
</dbReference>
<protein>
    <recommendedName>
        <fullName evidence="4">CobQ/CobB/MinD/ParA nucleotide binding domain-containing protein</fullName>
    </recommendedName>
</protein>
<dbReference type="RefSeq" id="WP_013821951.1">
    <property type="nucleotide sequence ID" value="NC_015573.1"/>
</dbReference>
<dbReference type="Gene3D" id="3.40.50.300">
    <property type="entry name" value="P-loop containing nucleotide triphosphate hydrolases"/>
    <property type="match status" value="1"/>
</dbReference>
<name>A0AAU8PBH4_DESK7</name>
<dbReference type="SUPFAM" id="SSF52242">
    <property type="entry name" value="Cobalamin (vitamin B12)-binding domain"/>
    <property type="match status" value="1"/>
</dbReference>
<sequence>MRILLATGFSNIERELQDILTSRGDECWRCYHRQAVVPAAEEYSAEVVVLSPALEGSSDLVETVILPLRQKGIRVIFLPGGVDMPDTREWLKRLVPYGIYCYVFDPVSPQKVIQRIEKPGSLGDIPVAIRESAREVSVNISAPLDEAFEEAGFMLEREKSRKRREDVRSVFSLFGKAGVEPEEAAVEGMAVQGVSGESRREKTGLAHAVLRFLGKSRTGEATLKPCNASCDSEGQIEKALFLAEQEDECCALSSADKSEGEQVTGGSTGSNPTAASESNFYYEMTPYMKDSEKRKPEKIPDSSVKNGGEPGVKVFCKTLSVVGATLIAVASPVSSGGATTFTVHLARRLAEKKRVSAFDCDLSGKGLGVRFNIRDSKLRDWRKGGLPADAGGVTVYPLEPTCGETVDETRLFRALAGAACGADCLVVDLGSDLESWWFRYVLRMASVVFWVVRDDPLVLERARSRWTSRPRAGCREFLILYGSGNPREMEAMFLLPCLQVEKKKSMKQVVELLEGNLSRGPRVLVVGFKEVPEYGDLVCDVFDSVEAAGAWIESNVPDIALLSENLDDLPLIEFDLKKLGVPVIKTKETDLGRCLQELKEGGNQLGGVRI</sequence>
<organism evidence="2 3">
    <name type="scientific">Desulfofundulus kuznetsovii (strain DSM 6115 / VKM B-1805 / 17)</name>
    <name type="common">Desulfotomaculum kuznetsovii</name>
    <dbReference type="NCBI Taxonomy" id="760568"/>
    <lineage>
        <taxon>Bacteria</taxon>
        <taxon>Bacillati</taxon>
        <taxon>Bacillota</taxon>
        <taxon>Clostridia</taxon>
        <taxon>Eubacteriales</taxon>
        <taxon>Peptococcaceae</taxon>
        <taxon>Desulfofundulus</taxon>
    </lineage>
</organism>
<dbReference type="AlphaFoldDB" id="A0AAU8PBH4"/>
<dbReference type="GO" id="GO:0031419">
    <property type="term" value="F:cobalamin binding"/>
    <property type="evidence" value="ECO:0007669"/>
    <property type="project" value="InterPro"/>
</dbReference>
<evidence type="ECO:0000313" key="3">
    <source>
        <dbReference type="Proteomes" id="UP000009229"/>
    </source>
</evidence>
<evidence type="ECO:0000256" key="1">
    <source>
        <dbReference type="SAM" id="MobiDB-lite"/>
    </source>
</evidence>
<dbReference type="SUPFAM" id="SSF52540">
    <property type="entry name" value="P-loop containing nucleoside triphosphate hydrolases"/>
    <property type="match status" value="1"/>
</dbReference>
<keyword evidence="3" id="KW-1185">Reference proteome</keyword>
<evidence type="ECO:0000313" key="2">
    <source>
        <dbReference type="EMBL" id="AEG14436.1"/>
    </source>
</evidence>